<dbReference type="PANTHER" id="PTHR11071">
    <property type="entry name" value="PEPTIDYL-PROLYL CIS-TRANS ISOMERASE"/>
    <property type="match status" value="1"/>
</dbReference>
<keyword evidence="1" id="KW-0812">Transmembrane</keyword>
<evidence type="ECO:0000313" key="4">
    <source>
        <dbReference type="Proteomes" id="UP001258017"/>
    </source>
</evidence>
<organism evidence="3 4">
    <name type="scientific">Odynerus spinipes</name>
    <dbReference type="NCBI Taxonomy" id="1348599"/>
    <lineage>
        <taxon>Eukaryota</taxon>
        <taxon>Metazoa</taxon>
        <taxon>Ecdysozoa</taxon>
        <taxon>Arthropoda</taxon>
        <taxon>Hexapoda</taxon>
        <taxon>Insecta</taxon>
        <taxon>Pterygota</taxon>
        <taxon>Neoptera</taxon>
        <taxon>Endopterygota</taxon>
        <taxon>Hymenoptera</taxon>
        <taxon>Apocrita</taxon>
        <taxon>Aculeata</taxon>
        <taxon>Vespoidea</taxon>
        <taxon>Vespidae</taxon>
        <taxon>Eumeninae</taxon>
        <taxon>Odynerus</taxon>
    </lineage>
</organism>
<comment type="caution">
    <text evidence="3">The sequence shown here is derived from an EMBL/GenBank/DDBJ whole genome shotgun (WGS) entry which is preliminary data.</text>
</comment>
<dbReference type="Gene3D" id="2.40.100.10">
    <property type="entry name" value="Cyclophilin-like"/>
    <property type="match status" value="1"/>
</dbReference>
<dbReference type="EMBL" id="JAIFRP010000026">
    <property type="protein sequence ID" value="KAK2583996.1"/>
    <property type="molecule type" value="Genomic_DNA"/>
</dbReference>
<dbReference type="PANTHER" id="PTHR11071:SF561">
    <property type="entry name" value="PEPTIDYL-PROLYL CIS-TRANS ISOMERASE D-RELATED"/>
    <property type="match status" value="1"/>
</dbReference>
<feature type="transmembrane region" description="Helical" evidence="1">
    <location>
        <begin position="161"/>
        <end position="182"/>
    </location>
</feature>
<keyword evidence="1" id="KW-1133">Transmembrane helix</keyword>
<feature type="domain" description="PPIase cyclophilin-type" evidence="2">
    <location>
        <begin position="164"/>
        <end position="326"/>
    </location>
</feature>
<keyword evidence="1" id="KW-0472">Membrane</keyword>
<evidence type="ECO:0000259" key="2">
    <source>
        <dbReference type="PROSITE" id="PS50072"/>
    </source>
</evidence>
<evidence type="ECO:0000313" key="3">
    <source>
        <dbReference type="EMBL" id="KAK2583996.1"/>
    </source>
</evidence>
<sequence length="564" mass="65622">MLTKKLLQCHNPHLIICGTFGNNTERLTGKNYQINYTNNDNLIKIRVEGLITAIAFHKARLYAQKLFRHLSYKYATPQIREMLQVDWYEYLQKMKVRVGGKMWILKRHVAVFINDAFIGSDIEFLEYINESYVFHMQENIEYYDKLVKEYYKEFIQKTKRIYVYFTFCLDGSTLGSLLFMLYSDLLPHTCKHFLNLCTGKYESLEGFATSHYLNTSVHRIVKNGWIQLGDIKIDTVTSDMITIPTIPDESYCIPHNRRGVLSMANNGKHSNESQIIVSLKPNSWMDYHYVAFGQLVDGIHILQKIEDIPTYYESPLKQIIISQCGKYSLDEEPETEAETDVFLERKPWIDVDGEKVEKVYQYPFDTYSDISMWLDNIIDEIDIRDTASLLIAERYLSGLYCLSTDYISDVSIHHTEEDQVSEEKRNITCDSNLCELLHTFQPDTMNKEEKTDFIKKLRKIIVSYALDSSNNESCAQCISEDTYGTVHKILEYAYDIARAIIARSLKKDLSIADTKAEINNLLKTEKHDGKTHVETSLFLVEEILNKSIFYCLQSTTIVECEQIQ</sequence>
<evidence type="ECO:0000256" key="1">
    <source>
        <dbReference type="SAM" id="Phobius"/>
    </source>
</evidence>
<dbReference type="InterPro" id="IPR029000">
    <property type="entry name" value="Cyclophilin-like_dom_sf"/>
</dbReference>
<reference evidence="3" key="2">
    <citation type="journal article" date="2023" name="Commun. Biol.">
        <title>Intrasexual cuticular hydrocarbon dimorphism in a wasp sheds light on hydrocarbon biosynthesis genes in Hymenoptera.</title>
        <authorList>
            <person name="Moris V.C."/>
            <person name="Podsiadlowski L."/>
            <person name="Martin S."/>
            <person name="Oeyen J.P."/>
            <person name="Donath A."/>
            <person name="Petersen M."/>
            <person name="Wilbrandt J."/>
            <person name="Misof B."/>
            <person name="Liedtke D."/>
            <person name="Thamm M."/>
            <person name="Scheiner R."/>
            <person name="Schmitt T."/>
            <person name="Niehuis O."/>
        </authorList>
    </citation>
    <scope>NUCLEOTIDE SEQUENCE</scope>
    <source>
        <strain evidence="3">GBR_01_08_01A</strain>
    </source>
</reference>
<gene>
    <name evidence="3" type="ORF">KPH14_006455</name>
</gene>
<dbReference type="GO" id="GO:0005737">
    <property type="term" value="C:cytoplasm"/>
    <property type="evidence" value="ECO:0007669"/>
    <property type="project" value="TreeGrafter"/>
</dbReference>
<reference evidence="3" key="1">
    <citation type="submission" date="2021-08" db="EMBL/GenBank/DDBJ databases">
        <authorList>
            <person name="Misof B."/>
            <person name="Oliver O."/>
            <person name="Podsiadlowski L."/>
            <person name="Donath A."/>
            <person name="Peters R."/>
            <person name="Mayer C."/>
            <person name="Rust J."/>
            <person name="Gunkel S."/>
            <person name="Lesny P."/>
            <person name="Martin S."/>
            <person name="Oeyen J.P."/>
            <person name="Petersen M."/>
            <person name="Panagiotis P."/>
            <person name="Wilbrandt J."/>
            <person name="Tanja T."/>
        </authorList>
    </citation>
    <scope>NUCLEOTIDE SEQUENCE</scope>
    <source>
        <strain evidence="3">GBR_01_08_01A</strain>
        <tissue evidence="3">Thorax + abdomen</tissue>
    </source>
</reference>
<protein>
    <recommendedName>
        <fullName evidence="2">PPIase cyclophilin-type domain-containing protein</fullName>
    </recommendedName>
</protein>
<dbReference type="GO" id="GO:0003755">
    <property type="term" value="F:peptidyl-prolyl cis-trans isomerase activity"/>
    <property type="evidence" value="ECO:0007669"/>
    <property type="project" value="InterPro"/>
</dbReference>
<keyword evidence="4" id="KW-1185">Reference proteome</keyword>
<dbReference type="PRINTS" id="PR00153">
    <property type="entry name" value="CSAPPISMRASE"/>
</dbReference>
<name>A0AAD9VR30_9HYME</name>
<dbReference type="Proteomes" id="UP001258017">
    <property type="component" value="Unassembled WGS sequence"/>
</dbReference>
<proteinExistence type="predicted"/>
<dbReference type="SUPFAM" id="SSF50891">
    <property type="entry name" value="Cyclophilin-like"/>
    <property type="match status" value="1"/>
</dbReference>
<dbReference type="AlphaFoldDB" id="A0AAD9VR30"/>
<dbReference type="PROSITE" id="PS50072">
    <property type="entry name" value="CSA_PPIASE_2"/>
    <property type="match status" value="1"/>
</dbReference>
<dbReference type="InterPro" id="IPR002130">
    <property type="entry name" value="Cyclophilin-type_PPIase_dom"/>
</dbReference>
<dbReference type="Pfam" id="PF00160">
    <property type="entry name" value="Pro_isomerase"/>
    <property type="match status" value="1"/>
</dbReference>
<dbReference type="CDD" id="cd00317">
    <property type="entry name" value="cyclophilin"/>
    <property type="match status" value="1"/>
</dbReference>
<accession>A0AAD9VR30</accession>